<evidence type="ECO:0000256" key="1">
    <source>
        <dbReference type="ARBA" id="ARBA00022842"/>
    </source>
</evidence>
<dbReference type="AlphaFoldDB" id="A0A139BUD4"/>
<evidence type="ECO:0000259" key="2">
    <source>
        <dbReference type="Pfam" id="PF12804"/>
    </source>
</evidence>
<sequence>MLHGVALRGVTLPLAAHSLLPWLEAFGHVTVIVRPGADAFCSAIETALGENKSAQIRWVECVGAAQGMASSLVCGVRANRDAAAWLIGLADMPAVPVAAITGVRDALSAGAELAAPSRSGRRGHPVGFASHYRDELLALQGDNGARRLLERDLAKAADIPIGDAGIFADIDIPGDLQYL</sequence>
<dbReference type="PANTHER" id="PTHR43777">
    <property type="entry name" value="MOLYBDENUM COFACTOR CYTIDYLYLTRANSFERASE"/>
    <property type="match status" value="1"/>
</dbReference>
<keyword evidence="3" id="KW-0808">Transferase</keyword>
<dbReference type="InterPro" id="IPR025877">
    <property type="entry name" value="MobA-like_NTP_Trfase"/>
</dbReference>
<reference evidence="3 4" key="1">
    <citation type="submission" date="2016-02" db="EMBL/GenBank/DDBJ databases">
        <authorList>
            <person name="Wen L."/>
            <person name="He K."/>
            <person name="Yang H."/>
        </authorList>
    </citation>
    <scope>NUCLEOTIDE SEQUENCE [LARGE SCALE GENOMIC DNA]</scope>
    <source>
        <strain evidence="3">ShG14-8</strain>
    </source>
</reference>
<dbReference type="PANTHER" id="PTHR43777:SF1">
    <property type="entry name" value="MOLYBDENUM COFACTOR CYTIDYLYLTRANSFERASE"/>
    <property type="match status" value="1"/>
</dbReference>
<proteinExistence type="predicted"/>
<gene>
    <name evidence="3" type="ORF">AWT59_1304</name>
</gene>
<comment type="caution">
    <text evidence="3">The sequence shown here is derived from an EMBL/GenBank/DDBJ whole genome shotgun (WGS) entry which is preliminary data.</text>
</comment>
<keyword evidence="1" id="KW-0460">Magnesium</keyword>
<protein>
    <submittedName>
        <fullName evidence="3">CTP:molybdopterin cytidylyltransferase</fullName>
    </submittedName>
</protein>
<reference evidence="3 4" key="2">
    <citation type="submission" date="2016-03" db="EMBL/GenBank/DDBJ databases">
        <title>New uncultured bacterium of the family Gallionellaceae from acid mine drainage: description and reconstruction of genome based on metagenomic analysis of microbial community.</title>
        <authorList>
            <person name="Kadnikov V."/>
            <person name="Ivasenko D."/>
            <person name="Beletsky A."/>
            <person name="Mardanov A."/>
            <person name="Danilova E."/>
            <person name="Pimenov N."/>
            <person name="Karnachuk O."/>
            <person name="Ravin N."/>
        </authorList>
    </citation>
    <scope>NUCLEOTIDE SEQUENCE [LARGE SCALE GENOMIC DNA]</scope>
    <source>
        <strain evidence="3">ShG14-8</strain>
    </source>
</reference>
<keyword evidence="3" id="KW-0548">Nucleotidyltransferase</keyword>
<dbReference type="GO" id="GO:0016779">
    <property type="term" value="F:nucleotidyltransferase activity"/>
    <property type="evidence" value="ECO:0007669"/>
    <property type="project" value="UniProtKB-KW"/>
</dbReference>
<accession>A0A139BUD4</accession>
<dbReference type="Proteomes" id="UP000070578">
    <property type="component" value="Unassembled WGS sequence"/>
</dbReference>
<dbReference type="EMBL" id="LSLI01000025">
    <property type="protein sequence ID" value="KXS32584.1"/>
    <property type="molecule type" value="Genomic_DNA"/>
</dbReference>
<feature type="domain" description="MobA-like NTP transferase" evidence="2">
    <location>
        <begin position="13"/>
        <end position="152"/>
    </location>
</feature>
<dbReference type="InterPro" id="IPR029044">
    <property type="entry name" value="Nucleotide-diphossugar_trans"/>
</dbReference>
<evidence type="ECO:0000313" key="4">
    <source>
        <dbReference type="Proteomes" id="UP000070578"/>
    </source>
</evidence>
<name>A0A139BUD4_9PROT</name>
<dbReference type="Gene3D" id="3.90.550.10">
    <property type="entry name" value="Spore Coat Polysaccharide Biosynthesis Protein SpsA, Chain A"/>
    <property type="match status" value="1"/>
</dbReference>
<organism evidence="3 4">
    <name type="scientific">Candidatus Gallionella acididurans</name>
    <dbReference type="NCBI Taxonomy" id="1796491"/>
    <lineage>
        <taxon>Bacteria</taxon>
        <taxon>Pseudomonadati</taxon>
        <taxon>Pseudomonadota</taxon>
        <taxon>Betaproteobacteria</taxon>
        <taxon>Nitrosomonadales</taxon>
        <taxon>Gallionellaceae</taxon>
        <taxon>Gallionella</taxon>
    </lineage>
</organism>
<dbReference type="SUPFAM" id="SSF53448">
    <property type="entry name" value="Nucleotide-diphospho-sugar transferases"/>
    <property type="match status" value="1"/>
</dbReference>
<dbReference type="Pfam" id="PF12804">
    <property type="entry name" value="NTP_transf_3"/>
    <property type="match status" value="1"/>
</dbReference>
<evidence type="ECO:0000313" key="3">
    <source>
        <dbReference type="EMBL" id="KXS32584.1"/>
    </source>
</evidence>